<name>A0A226D0L0_FOLCA</name>
<keyword evidence="1" id="KW-0812">Transmembrane</keyword>
<evidence type="ECO:0000313" key="2">
    <source>
        <dbReference type="EMBL" id="OXA38404.1"/>
    </source>
</evidence>
<evidence type="ECO:0000256" key="1">
    <source>
        <dbReference type="SAM" id="Phobius"/>
    </source>
</evidence>
<dbReference type="EMBL" id="LNIX01000046">
    <property type="protein sequence ID" value="OXA38404.1"/>
    <property type="molecule type" value="Genomic_DNA"/>
</dbReference>
<feature type="transmembrane region" description="Helical" evidence="1">
    <location>
        <begin position="301"/>
        <end position="324"/>
    </location>
</feature>
<protein>
    <submittedName>
        <fullName evidence="2">Uncharacterized protein</fullName>
    </submittedName>
</protein>
<proteinExistence type="predicted"/>
<feature type="transmembrane region" description="Helical" evidence="1">
    <location>
        <begin position="572"/>
        <end position="593"/>
    </location>
</feature>
<accession>A0A226D0L0</accession>
<gene>
    <name evidence="2" type="ORF">Fcan01_26853</name>
</gene>
<evidence type="ECO:0000313" key="3">
    <source>
        <dbReference type="Proteomes" id="UP000198287"/>
    </source>
</evidence>
<dbReference type="Proteomes" id="UP000198287">
    <property type="component" value="Unassembled WGS sequence"/>
</dbReference>
<keyword evidence="1" id="KW-0472">Membrane</keyword>
<comment type="caution">
    <text evidence="2">The sequence shown here is derived from an EMBL/GenBank/DDBJ whole genome shotgun (WGS) entry which is preliminary data.</text>
</comment>
<dbReference type="AlphaFoldDB" id="A0A226D0L0"/>
<organism evidence="2 3">
    <name type="scientific">Folsomia candida</name>
    <name type="common">Springtail</name>
    <dbReference type="NCBI Taxonomy" id="158441"/>
    <lineage>
        <taxon>Eukaryota</taxon>
        <taxon>Metazoa</taxon>
        <taxon>Ecdysozoa</taxon>
        <taxon>Arthropoda</taxon>
        <taxon>Hexapoda</taxon>
        <taxon>Collembola</taxon>
        <taxon>Entomobryomorpha</taxon>
        <taxon>Isotomoidea</taxon>
        <taxon>Isotomidae</taxon>
        <taxon>Proisotominae</taxon>
        <taxon>Folsomia</taxon>
    </lineage>
</organism>
<keyword evidence="3" id="KW-1185">Reference proteome</keyword>
<sequence>MSNYLSEQIYSLNIPQFCLVFNILNFHNVDNYFENYVQLISTSETIINNSNNFILNSFYRDPCNVYFFFDIPYNLTSHVISSSTLLFREDISLFLFVSKNHEFLDSLNSEIAETNFLALSMAYSPGIYINLARRETTLICISCQEGNRNRHNNLKINLKNAPQNIKINSQRASHLKIPFANILGIYTMGYGGPHSYKELFPALYFGRMPLECRGYLTFVSILAGKLNLTLELDPFLDDENPNPFTIMHLLILGLHALPMFRGVLKEGGNFALNAAVVQPLYYCVPYSRFMRPDWAIFFAPFQIWVWAAAVLVIAGVCLLVQLSFKNSGGTKRRRSVDLVLYYSYEMIRAGLFVVKGCPDQHVGSRLNGIPLLLISLFSYNFLQPAYLGRVTSAFITPGKIEEVRDLYTLLTHRGYKLHFDTTSVINNVDIANLNFRMRGNQINRETQISVWNDNSKKARLFEHLRDIKNIEKTQKNIVLSKMLGSRDHFVVGGVKCVLLLETDHVVNQIYVGIKYFKGHELTRVFAQMQETGFEKFWRDVESFGRGEYWRRVGVVFGSGEVKGLSIYSHIQILFYIFLMTKGVAILVFIGEVWSEIRLFTFNWGRCHGNDVIILL</sequence>
<keyword evidence="1" id="KW-1133">Transmembrane helix</keyword>
<reference evidence="2 3" key="1">
    <citation type="submission" date="2015-12" db="EMBL/GenBank/DDBJ databases">
        <title>The genome of Folsomia candida.</title>
        <authorList>
            <person name="Faddeeva A."/>
            <person name="Derks M.F."/>
            <person name="Anvar Y."/>
            <person name="Smit S."/>
            <person name="Van Straalen N."/>
            <person name="Roelofs D."/>
        </authorList>
    </citation>
    <scope>NUCLEOTIDE SEQUENCE [LARGE SCALE GENOMIC DNA]</scope>
    <source>
        <strain evidence="2 3">VU population</strain>
        <tissue evidence="2">Whole body</tissue>
    </source>
</reference>